<sequence length="184" mass="20196">MSSPAKKPKLSTSTKSERQHVMVSEQSAGHSGRRVHLHSFDFSSGKSQVESAVKCLEEAASQGPLYVVVDEANAGSLFTDFCDEICTRVSQLRLWVASAGHSHTPARLTEFPMTEPLRTPPVVTREVEKSGFIREWKTILGYTPSPTPPPCDGPPLRVLYHRGQGHNEGRPPPECEQCGMDVAE</sequence>
<organism evidence="2 3">
    <name type="scientific">Batillaria attramentaria</name>
    <dbReference type="NCBI Taxonomy" id="370345"/>
    <lineage>
        <taxon>Eukaryota</taxon>
        <taxon>Metazoa</taxon>
        <taxon>Spiralia</taxon>
        <taxon>Lophotrochozoa</taxon>
        <taxon>Mollusca</taxon>
        <taxon>Gastropoda</taxon>
        <taxon>Caenogastropoda</taxon>
        <taxon>Sorbeoconcha</taxon>
        <taxon>Cerithioidea</taxon>
        <taxon>Batillariidae</taxon>
        <taxon>Batillaria</taxon>
    </lineage>
</organism>
<reference evidence="2 3" key="1">
    <citation type="journal article" date="2023" name="Sci. Data">
        <title>Genome assembly of the Korean intertidal mud-creeper Batillaria attramentaria.</title>
        <authorList>
            <person name="Patra A.K."/>
            <person name="Ho P.T."/>
            <person name="Jun S."/>
            <person name="Lee S.J."/>
            <person name="Kim Y."/>
            <person name="Won Y.J."/>
        </authorList>
    </citation>
    <scope>NUCLEOTIDE SEQUENCE [LARGE SCALE GENOMIC DNA]</scope>
    <source>
        <strain evidence="2">Wonlab-2016</strain>
    </source>
</reference>
<keyword evidence="3" id="KW-1185">Reference proteome</keyword>
<dbReference type="EMBL" id="JACVVK020000112">
    <property type="protein sequence ID" value="KAK7491622.1"/>
    <property type="molecule type" value="Genomic_DNA"/>
</dbReference>
<name>A0ABD0KXX1_9CAEN</name>
<gene>
    <name evidence="2" type="ORF">BaRGS_00017075</name>
</gene>
<accession>A0ABD0KXX1</accession>
<comment type="caution">
    <text evidence="2">The sequence shown here is derived from an EMBL/GenBank/DDBJ whole genome shotgun (WGS) entry which is preliminary data.</text>
</comment>
<proteinExistence type="predicted"/>
<evidence type="ECO:0000313" key="3">
    <source>
        <dbReference type="Proteomes" id="UP001519460"/>
    </source>
</evidence>
<evidence type="ECO:0000256" key="1">
    <source>
        <dbReference type="SAM" id="MobiDB-lite"/>
    </source>
</evidence>
<evidence type="ECO:0000313" key="2">
    <source>
        <dbReference type="EMBL" id="KAK7491622.1"/>
    </source>
</evidence>
<dbReference type="Proteomes" id="UP001519460">
    <property type="component" value="Unassembled WGS sequence"/>
</dbReference>
<protein>
    <submittedName>
        <fullName evidence="2">Uncharacterized protein</fullName>
    </submittedName>
</protein>
<feature type="non-terminal residue" evidence="2">
    <location>
        <position position="184"/>
    </location>
</feature>
<feature type="region of interest" description="Disordered" evidence="1">
    <location>
        <begin position="1"/>
        <end position="30"/>
    </location>
</feature>
<feature type="region of interest" description="Disordered" evidence="1">
    <location>
        <begin position="164"/>
        <end position="184"/>
    </location>
</feature>
<dbReference type="AlphaFoldDB" id="A0ABD0KXX1"/>